<evidence type="ECO:0000256" key="2">
    <source>
        <dbReference type="SAM" id="SignalP"/>
    </source>
</evidence>
<proteinExistence type="predicted"/>
<sequence length="167" mass="18066">MIWQPENPMRFVLPLGLAFALAAPAVAGPQAERYIDDHSSPERVVVSLYNAINRGEYLRAWSYFKADTAPPLGDFSAGYADTTQVELRLGEVQTEGAAGSIHSLVPIALQATGKDGTVTVFTGCYRLTQVQPGAQAEPPFRPIQIDDGRLEKSDAPFDEAMGRCEAP</sequence>
<reference evidence="4" key="1">
    <citation type="submission" date="2016-11" db="EMBL/GenBank/DDBJ databases">
        <authorList>
            <person name="Varghese N."/>
            <person name="Submissions S."/>
        </authorList>
    </citation>
    <scope>NUCLEOTIDE SEQUENCE [LARGE SCALE GENOMIC DNA]</scope>
    <source>
        <strain evidence="4">DSM 6637</strain>
    </source>
</reference>
<organism evidence="3 4">
    <name type="scientific">Paracoccus solventivorans</name>
    <dbReference type="NCBI Taxonomy" id="53463"/>
    <lineage>
        <taxon>Bacteria</taxon>
        <taxon>Pseudomonadati</taxon>
        <taxon>Pseudomonadota</taxon>
        <taxon>Alphaproteobacteria</taxon>
        <taxon>Rhodobacterales</taxon>
        <taxon>Paracoccaceae</taxon>
        <taxon>Paracoccus</taxon>
    </lineage>
</organism>
<feature type="signal peptide" evidence="2">
    <location>
        <begin position="1"/>
        <end position="27"/>
    </location>
</feature>
<evidence type="ECO:0000313" key="4">
    <source>
        <dbReference type="Proteomes" id="UP000184444"/>
    </source>
</evidence>
<keyword evidence="2" id="KW-0732">Signal</keyword>
<dbReference type="Proteomes" id="UP000184444">
    <property type="component" value="Unassembled WGS sequence"/>
</dbReference>
<feature type="compositionally biased region" description="Basic and acidic residues" evidence="1">
    <location>
        <begin position="144"/>
        <end position="167"/>
    </location>
</feature>
<keyword evidence="4" id="KW-1185">Reference proteome</keyword>
<protein>
    <submittedName>
        <fullName evidence="3">Uncharacterized protein</fullName>
    </submittedName>
</protein>
<feature type="chain" id="PRO_5012658277" evidence="2">
    <location>
        <begin position="28"/>
        <end position="167"/>
    </location>
</feature>
<dbReference type="AlphaFoldDB" id="A0A1M7HF13"/>
<dbReference type="EMBL" id="FRCK01000006">
    <property type="protein sequence ID" value="SHM27131.1"/>
    <property type="molecule type" value="Genomic_DNA"/>
</dbReference>
<gene>
    <name evidence="3" type="ORF">SAMN05444389_10660</name>
</gene>
<feature type="region of interest" description="Disordered" evidence="1">
    <location>
        <begin position="136"/>
        <end position="167"/>
    </location>
</feature>
<accession>A0A1M7HF13</accession>
<evidence type="ECO:0000313" key="3">
    <source>
        <dbReference type="EMBL" id="SHM27131.1"/>
    </source>
</evidence>
<name>A0A1M7HF13_9RHOB</name>
<evidence type="ECO:0000256" key="1">
    <source>
        <dbReference type="SAM" id="MobiDB-lite"/>
    </source>
</evidence>